<dbReference type="Pfam" id="PF18157">
    <property type="entry name" value="MID_pPIWI_RE"/>
    <property type="match status" value="1"/>
</dbReference>
<protein>
    <submittedName>
        <fullName evidence="3">DUF3893 domain-containing protein</fullName>
    </submittedName>
</protein>
<name>A0ABR9U2Z9_9NOSO</name>
<evidence type="ECO:0000259" key="2">
    <source>
        <dbReference type="Pfam" id="PF18157"/>
    </source>
</evidence>
<feature type="domain" description="pPIWI-RE RNaseH" evidence="1">
    <location>
        <begin position="85"/>
        <end position="394"/>
    </location>
</feature>
<organism evidence="3 4">
    <name type="scientific">Nostoc cf. edaphicum LEGE 07299</name>
    <dbReference type="NCBI Taxonomy" id="2777974"/>
    <lineage>
        <taxon>Bacteria</taxon>
        <taxon>Bacillati</taxon>
        <taxon>Cyanobacteriota</taxon>
        <taxon>Cyanophyceae</taxon>
        <taxon>Nostocales</taxon>
        <taxon>Nostocaceae</taxon>
        <taxon>Nostoc</taxon>
    </lineage>
</organism>
<sequence>VKPDDKVNKPSTRQALAKIGSGVQFLLPIAKTRKTKHLKLTDFFHRMQSALKDLFSAHSGRIDGVKEKVDKYLQNIPLEARPKEILGFTIVRKQRGRFRGVIENTFLAVVMRLNVDTGKCELCCAYEKGNLEISPWFSFSDALAFIAQLTPIKLADKRNVSKTRFMDFVKQIISNSVEDGMQPLVMIDSSNCVQLWSWLKDEEINTNQINLGQQFENMQDEWQGARLIRIRQELAPGIIEKKARHLIETSLEDTRTKEELNKLPPTLKIPSASSATGLFRLSATNQTGCVAYLSVAREAPHQYSRGQSCYRSTQTLANKVGLKISQLSTKAPFVNRWPSPNPLEIVVTLRQSEDNPDDLAALVESLRYGFGHYSDWTGLPAPLFFERVVRDYISDFAIADEDIESEQD</sequence>
<dbReference type="Pfam" id="PF13032">
    <property type="entry name" value="RNaseH_pPIWI_RE"/>
    <property type="match status" value="1"/>
</dbReference>
<evidence type="ECO:0000313" key="4">
    <source>
        <dbReference type="Proteomes" id="UP000647836"/>
    </source>
</evidence>
<gene>
    <name evidence="3" type="ORF">IQ229_19415</name>
</gene>
<keyword evidence="4" id="KW-1185">Reference proteome</keyword>
<proteinExistence type="predicted"/>
<dbReference type="Proteomes" id="UP000647836">
    <property type="component" value="Unassembled WGS sequence"/>
</dbReference>
<feature type="non-terminal residue" evidence="3">
    <location>
        <position position="1"/>
    </location>
</feature>
<comment type="caution">
    <text evidence="3">The sequence shown here is derived from an EMBL/GenBank/DDBJ whole genome shotgun (WGS) entry which is preliminary data.</text>
</comment>
<evidence type="ECO:0000259" key="1">
    <source>
        <dbReference type="Pfam" id="PF13032"/>
    </source>
</evidence>
<evidence type="ECO:0000313" key="3">
    <source>
        <dbReference type="EMBL" id="MBE9107018.1"/>
    </source>
</evidence>
<feature type="domain" description="Prokaryotic pPIWI-RE MID" evidence="2">
    <location>
        <begin position="2"/>
        <end position="65"/>
    </location>
</feature>
<accession>A0ABR9U2Z9</accession>
<dbReference type="RefSeq" id="WP_194046547.1">
    <property type="nucleotide sequence ID" value="NZ_JADEXF010000714.1"/>
</dbReference>
<reference evidence="3 4" key="1">
    <citation type="submission" date="2020-10" db="EMBL/GenBank/DDBJ databases">
        <authorList>
            <person name="Castelo-Branco R."/>
            <person name="Eusebio N."/>
            <person name="Adriana R."/>
            <person name="Vieira A."/>
            <person name="Brugerolle De Fraissinette N."/>
            <person name="Rezende De Castro R."/>
            <person name="Schneider M.P."/>
            <person name="Vasconcelos V."/>
            <person name="Leao P.N."/>
        </authorList>
    </citation>
    <scope>NUCLEOTIDE SEQUENCE [LARGE SCALE GENOMIC DNA]</scope>
    <source>
        <strain evidence="3 4">LEGE 07299</strain>
    </source>
</reference>
<dbReference type="InterPro" id="IPR024996">
    <property type="entry name" value="RNaseH_pPIWI_RE"/>
</dbReference>
<dbReference type="InterPro" id="IPR040496">
    <property type="entry name" value="MID_pPIWI_RE"/>
</dbReference>
<dbReference type="EMBL" id="JADEXF010000714">
    <property type="protein sequence ID" value="MBE9107018.1"/>
    <property type="molecule type" value="Genomic_DNA"/>
</dbReference>